<dbReference type="PROSITE" id="PS00108">
    <property type="entry name" value="PROTEIN_KINASE_ST"/>
    <property type="match status" value="1"/>
</dbReference>
<evidence type="ECO:0000313" key="10">
    <source>
        <dbReference type="EMBL" id="GFP95469.1"/>
    </source>
</evidence>
<comment type="catalytic activity">
    <reaction evidence="7">
        <text>L-threonyl-[protein] + ATP = O-phospho-L-threonyl-[protein] + ADP + H(+)</text>
        <dbReference type="Rhea" id="RHEA:46608"/>
        <dbReference type="Rhea" id="RHEA-COMP:11060"/>
        <dbReference type="Rhea" id="RHEA-COMP:11605"/>
        <dbReference type="ChEBI" id="CHEBI:15378"/>
        <dbReference type="ChEBI" id="CHEBI:30013"/>
        <dbReference type="ChEBI" id="CHEBI:30616"/>
        <dbReference type="ChEBI" id="CHEBI:61977"/>
        <dbReference type="ChEBI" id="CHEBI:456216"/>
        <dbReference type="EC" id="2.7.11.1"/>
    </reaction>
</comment>
<comment type="caution">
    <text evidence="10">The sequence shown here is derived from an EMBL/GenBank/DDBJ whole genome shotgun (WGS) entry which is preliminary data.</text>
</comment>
<dbReference type="PANTHER" id="PTHR47973">
    <property type="entry name" value="CYSTEINE-RICH RECEPTOR-LIKE PROTEIN KINASE 3"/>
    <property type="match status" value="1"/>
</dbReference>
<evidence type="ECO:0000256" key="8">
    <source>
        <dbReference type="ARBA" id="ARBA00048679"/>
    </source>
</evidence>
<keyword evidence="5 10" id="KW-0418">Kinase</keyword>
<proteinExistence type="predicted"/>
<organism evidence="10 11">
    <name type="scientific">Phtheirospermum japonicum</name>
    <dbReference type="NCBI Taxonomy" id="374723"/>
    <lineage>
        <taxon>Eukaryota</taxon>
        <taxon>Viridiplantae</taxon>
        <taxon>Streptophyta</taxon>
        <taxon>Embryophyta</taxon>
        <taxon>Tracheophyta</taxon>
        <taxon>Spermatophyta</taxon>
        <taxon>Magnoliopsida</taxon>
        <taxon>eudicotyledons</taxon>
        <taxon>Gunneridae</taxon>
        <taxon>Pentapetalae</taxon>
        <taxon>asterids</taxon>
        <taxon>lamiids</taxon>
        <taxon>Lamiales</taxon>
        <taxon>Orobanchaceae</taxon>
        <taxon>Orobanchaceae incertae sedis</taxon>
        <taxon>Phtheirospermum</taxon>
    </lineage>
</organism>
<gene>
    <name evidence="10" type="ORF">PHJA_001691200</name>
</gene>
<dbReference type="InterPro" id="IPR052059">
    <property type="entry name" value="CR_Ser/Thr_kinase"/>
</dbReference>
<dbReference type="Pfam" id="PF00069">
    <property type="entry name" value="Pkinase"/>
    <property type="match status" value="1"/>
</dbReference>
<comment type="catalytic activity">
    <reaction evidence="8">
        <text>L-seryl-[protein] + ATP = O-phospho-L-seryl-[protein] + ADP + H(+)</text>
        <dbReference type="Rhea" id="RHEA:17989"/>
        <dbReference type="Rhea" id="RHEA-COMP:9863"/>
        <dbReference type="Rhea" id="RHEA-COMP:11604"/>
        <dbReference type="ChEBI" id="CHEBI:15378"/>
        <dbReference type="ChEBI" id="CHEBI:29999"/>
        <dbReference type="ChEBI" id="CHEBI:30616"/>
        <dbReference type="ChEBI" id="CHEBI:83421"/>
        <dbReference type="ChEBI" id="CHEBI:456216"/>
        <dbReference type="EC" id="2.7.11.1"/>
    </reaction>
</comment>
<dbReference type="GO" id="GO:0004674">
    <property type="term" value="F:protein serine/threonine kinase activity"/>
    <property type="evidence" value="ECO:0007669"/>
    <property type="project" value="UniProtKB-KW"/>
</dbReference>
<dbReference type="Gene3D" id="1.10.510.10">
    <property type="entry name" value="Transferase(Phosphotransferase) domain 1"/>
    <property type="match status" value="1"/>
</dbReference>
<dbReference type="InterPro" id="IPR008271">
    <property type="entry name" value="Ser/Thr_kinase_AS"/>
</dbReference>
<evidence type="ECO:0000259" key="9">
    <source>
        <dbReference type="PROSITE" id="PS50011"/>
    </source>
</evidence>
<feature type="non-terminal residue" evidence="10">
    <location>
        <position position="1"/>
    </location>
</feature>
<dbReference type="Proteomes" id="UP000653305">
    <property type="component" value="Unassembled WGS sequence"/>
</dbReference>
<protein>
    <recommendedName>
        <fullName evidence="1">non-specific serine/threonine protein kinase</fullName>
        <ecNumber evidence="1">2.7.11.1</ecNumber>
    </recommendedName>
</protein>
<evidence type="ECO:0000313" key="11">
    <source>
        <dbReference type="Proteomes" id="UP000653305"/>
    </source>
</evidence>
<keyword evidence="3" id="KW-0808">Transferase</keyword>
<dbReference type="EMBL" id="BMAC01000390">
    <property type="protein sequence ID" value="GFP95469.1"/>
    <property type="molecule type" value="Genomic_DNA"/>
</dbReference>
<dbReference type="InterPro" id="IPR000719">
    <property type="entry name" value="Prot_kinase_dom"/>
</dbReference>
<reference evidence="10" key="1">
    <citation type="submission" date="2020-07" db="EMBL/GenBank/DDBJ databases">
        <title>Ethylene signaling mediates host invasion by parasitic plants.</title>
        <authorList>
            <person name="Yoshida S."/>
        </authorList>
    </citation>
    <scope>NUCLEOTIDE SEQUENCE</scope>
    <source>
        <strain evidence="10">Okayama</strain>
    </source>
</reference>
<evidence type="ECO:0000256" key="4">
    <source>
        <dbReference type="ARBA" id="ARBA00022741"/>
    </source>
</evidence>
<accession>A0A830C863</accession>
<evidence type="ECO:0000256" key="6">
    <source>
        <dbReference type="ARBA" id="ARBA00022840"/>
    </source>
</evidence>
<evidence type="ECO:0000256" key="5">
    <source>
        <dbReference type="ARBA" id="ARBA00022777"/>
    </source>
</evidence>
<evidence type="ECO:0000256" key="7">
    <source>
        <dbReference type="ARBA" id="ARBA00047899"/>
    </source>
</evidence>
<dbReference type="GO" id="GO:0005524">
    <property type="term" value="F:ATP binding"/>
    <property type="evidence" value="ECO:0007669"/>
    <property type="project" value="UniProtKB-KW"/>
</dbReference>
<evidence type="ECO:0000256" key="3">
    <source>
        <dbReference type="ARBA" id="ARBA00022679"/>
    </source>
</evidence>
<keyword evidence="6" id="KW-0067">ATP-binding</keyword>
<keyword evidence="4" id="KW-0547">Nucleotide-binding</keyword>
<evidence type="ECO:0000256" key="1">
    <source>
        <dbReference type="ARBA" id="ARBA00012513"/>
    </source>
</evidence>
<dbReference type="AlphaFoldDB" id="A0A830C863"/>
<name>A0A830C863_9LAMI</name>
<dbReference type="PROSITE" id="PS50011">
    <property type="entry name" value="PROTEIN_KINASE_DOM"/>
    <property type="match status" value="1"/>
</dbReference>
<keyword evidence="2" id="KW-0723">Serine/threonine-protein kinase</keyword>
<dbReference type="OrthoDB" id="912893at2759"/>
<dbReference type="SUPFAM" id="SSF56112">
    <property type="entry name" value="Protein kinase-like (PK-like)"/>
    <property type="match status" value="1"/>
</dbReference>
<dbReference type="EC" id="2.7.11.1" evidence="1"/>
<sequence length="85" mass="9977">VLSWKRRYDIILGIAKSLFYLHEESHCHIIHRDIKGRNILLGYKGIPKIVDFGMAYLHPEHQTHVNTVQLVPSMSFIYIYTPSKK</sequence>
<evidence type="ECO:0000256" key="2">
    <source>
        <dbReference type="ARBA" id="ARBA00022527"/>
    </source>
</evidence>
<keyword evidence="10" id="KW-0675">Receptor</keyword>
<dbReference type="InterPro" id="IPR011009">
    <property type="entry name" value="Kinase-like_dom_sf"/>
</dbReference>
<keyword evidence="11" id="KW-1185">Reference proteome</keyword>
<dbReference type="FunFam" id="1.10.510.10:FF:001023">
    <property type="entry name" value="Os07g0541700 protein"/>
    <property type="match status" value="1"/>
</dbReference>
<feature type="domain" description="Protein kinase" evidence="9">
    <location>
        <begin position="1"/>
        <end position="85"/>
    </location>
</feature>